<dbReference type="AlphaFoldDB" id="A0A4U0Q8N6"/>
<dbReference type="OrthoDB" id="8584243at2"/>
<dbReference type="GO" id="GO:0000976">
    <property type="term" value="F:transcription cis-regulatory region binding"/>
    <property type="evidence" value="ECO:0007669"/>
    <property type="project" value="TreeGrafter"/>
</dbReference>
<name>A0A4U0Q8N6_9NEIS</name>
<dbReference type="Pfam" id="PF12833">
    <property type="entry name" value="HTH_18"/>
    <property type="match status" value="1"/>
</dbReference>
<dbReference type="Proteomes" id="UP000310016">
    <property type="component" value="Unassembled WGS sequence"/>
</dbReference>
<evidence type="ECO:0000259" key="4">
    <source>
        <dbReference type="PROSITE" id="PS01124"/>
    </source>
</evidence>
<dbReference type="GO" id="GO:0005829">
    <property type="term" value="C:cytosol"/>
    <property type="evidence" value="ECO:0007669"/>
    <property type="project" value="TreeGrafter"/>
</dbReference>
<dbReference type="EMBL" id="SUMF01000002">
    <property type="protein sequence ID" value="TJZ77653.1"/>
    <property type="molecule type" value="Genomic_DNA"/>
</dbReference>
<dbReference type="GO" id="GO:0003700">
    <property type="term" value="F:DNA-binding transcription factor activity"/>
    <property type="evidence" value="ECO:0007669"/>
    <property type="project" value="InterPro"/>
</dbReference>
<organism evidence="5 6">
    <name type="scientific">Chitiniphilus eburneus</name>
    <dbReference type="NCBI Taxonomy" id="2571148"/>
    <lineage>
        <taxon>Bacteria</taxon>
        <taxon>Pseudomonadati</taxon>
        <taxon>Pseudomonadota</taxon>
        <taxon>Betaproteobacteria</taxon>
        <taxon>Neisseriales</taxon>
        <taxon>Chitinibacteraceae</taxon>
        <taxon>Chitiniphilus</taxon>
    </lineage>
</organism>
<evidence type="ECO:0000256" key="2">
    <source>
        <dbReference type="ARBA" id="ARBA00023125"/>
    </source>
</evidence>
<dbReference type="Gene3D" id="1.10.10.60">
    <property type="entry name" value="Homeodomain-like"/>
    <property type="match status" value="1"/>
</dbReference>
<dbReference type="InterPro" id="IPR018062">
    <property type="entry name" value="HTH_AraC-typ_CS"/>
</dbReference>
<sequence length="320" mass="35834">MATLIAQCRPHAMLLASAIMDSPIVRNAPMHASILQHLLRIDRHGERMQLGRAGLFQFRRETRVLRAPFFSPCLIAVLAGEKRIHRGEETLLCRPGQWIGVGAGQEVSFTNLPDPHLGYFAGLTIVGDTGWMKRFADQYAAELPSTLDADLVFTPDGVCWKTLSDYVEQVLLPQSSALDAALVEHRWQALWLALARQGVARDLVLAQPGSWRERVARLIDYDPAQDWRMGEVARRLAVSEATLRRRLLEENTSFAALLSDVRMGRALGLVMQTQQPIQRVAQACGYNSPSRFTDAFRARFGLTPTALRESHEQEREAEPA</sequence>
<feature type="domain" description="HTH araC/xylS-type" evidence="4">
    <location>
        <begin position="213"/>
        <end position="310"/>
    </location>
</feature>
<protein>
    <submittedName>
        <fullName evidence="5">Helix-turn-helix transcriptional regulator</fullName>
    </submittedName>
</protein>
<evidence type="ECO:0000256" key="1">
    <source>
        <dbReference type="ARBA" id="ARBA00023015"/>
    </source>
</evidence>
<dbReference type="InterPro" id="IPR020449">
    <property type="entry name" value="Tscrpt_reg_AraC-type_HTH"/>
</dbReference>
<comment type="caution">
    <text evidence="5">The sequence shown here is derived from an EMBL/GenBank/DDBJ whole genome shotgun (WGS) entry which is preliminary data.</text>
</comment>
<evidence type="ECO:0000256" key="3">
    <source>
        <dbReference type="ARBA" id="ARBA00023163"/>
    </source>
</evidence>
<keyword evidence="6" id="KW-1185">Reference proteome</keyword>
<accession>A0A4U0Q8N6</accession>
<gene>
    <name evidence="5" type="ORF">FAZ21_04840</name>
</gene>
<keyword evidence="2" id="KW-0238">DNA-binding</keyword>
<dbReference type="PANTHER" id="PTHR47894">
    <property type="entry name" value="HTH-TYPE TRANSCRIPTIONAL REGULATOR GADX"/>
    <property type="match status" value="1"/>
</dbReference>
<evidence type="ECO:0000313" key="6">
    <source>
        <dbReference type="Proteomes" id="UP000310016"/>
    </source>
</evidence>
<dbReference type="InterPro" id="IPR018060">
    <property type="entry name" value="HTH_AraC"/>
</dbReference>
<dbReference type="PANTHER" id="PTHR47894:SF4">
    <property type="entry name" value="HTH-TYPE TRANSCRIPTIONAL REGULATOR GADX"/>
    <property type="match status" value="1"/>
</dbReference>
<dbReference type="SUPFAM" id="SSF46689">
    <property type="entry name" value="Homeodomain-like"/>
    <property type="match status" value="1"/>
</dbReference>
<reference evidence="5 6" key="1">
    <citation type="submission" date="2019-04" db="EMBL/GenBank/DDBJ databases">
        <title>Chitiniphilus eburnea sp. nov., a novel chitinolytic bacterium isolated from aquaculture sludge.</title>
        <authorList>
            <person name="Sheng M."/>
        </authorList>
    </citation>
    <scope>NUCLEOTIDE SEQUENCE [LARGE SCALE GENOMIC DNA]</scope>
    <source>
        <strain evidence="5 6">HX-2-15</strain>
    </source>
</reference>
<dbReference type="SMART" id="SM00342">
    <property type="entry name" value="HTH_ARAC"/>
    <property type="match status" value="1"/>
</dbReference>
<dbReference type="PRINTS" id="PR00032">
    <property type="entry name" value="HTHARAC"/>
</dbReference>
<keyword evidence="1" id="KW-0805">Transcription regulation</keyword>
<proteinExistence type="predicted"/>
<dbReference type="PROSITE" id="PS01124">
    <property type="entry name" value="HTH_ARAC_FAMILY_2"/>
    <property type="match status" value="1"/>
</dbReference>
<evidence type="ECO:0000313" key="5">
    <source>
        <dbReference type="EMBL" id="TJZ77653.1"/>
    </source>
</evidence>
<dbReference type="PROSITE" id="PS00041">
    <property type="entry name" value="HTH_ARAC_FAMILY_1"/>
    <property type="match status" value="1"/>
</dbReference>
<dbReference type="InterPro" id="IPR009057">
    <property type="entry name" value="Homeodomain-like_sf"/>
</dbReference>
<keyword evidence="3" id="KW-0804">Transcription</keyword>